<evidence type="ECO:0000256" key="1">
    <source>
        <dbReference type="SAM" id="MobiDB-lite"/>
    </source>
</evidence>
<dbReference type="SUPFAM" id="SSF51004">
    <property type="entry name" value="C-terminal (heme d1) domain of cytochrome cd1-nitrite reductase"/>
    <property type="match status" value="1"/>
</dbReference>
<keyword evidence="3" id="KW-1185">Reference proteome</keyword>
<comment type="caution">
    <text evidence="2">The sequence shown here is derived from an EMBL/GenBank/DDBJ whole genome shotgun (WGS) entry which is preliminary data.</text>
</comment>
<dbReference type="InterPro" id="IPR015943">
    <property type="entry name" value="WD40/YVTN_repeat-like_dom_sf"/>
</dbReference>
<evidence type="ECO:0000313" key="2">
    <source>
        <dbReference type="EMBL" id="GAA4449055.1"/>
    </source>
</evidence>
<dbReference type="EMBL" id="BAABGA010000017">
    <property type="protein sequence ID" value="GAA4449055.1"/>
    <property type="molecule type" value="Genomic_DNA"/>
</dbReference>
<reference evidence="3" key="1">
    <citation type="journal article" date="2019" name="Int. J. Syst. Evol. Microbiol.">
        <title>The Global Catalogue of Microorganisms (GCM) 10K type strain sequencing project: providing services to taxonomists for standard genome sequencing and annotation.</title>
        <authorList>
            <consortium name="The Broad Institute Genomics Platform"/>
            <consortium name="The Broad Institute Genome Sequencing Center for Infectious Disease"/>
            <person name="Wu L."/>
            <person name="Ma J."/>
        </authorList>
    </citation>
    <scope>NUCLEOTIDE SEQUENCE [LARGE SCALE GENOMIC DNA]</scope>
    <source>
        <strain evidence="3">JCM 17759</strain>
    </source>
</reference>
<dbReference type="Pfam" id="PF20138">
    <property type="entry name" value="DUF6528"/>
    <property type="match status" value="1"/>
</dbReference>
<dbReference type="InterPro" id="IPR045383">
    <property type="entry name" value="DUF6528"/>
</dbReference>
<organism evidence="2 3">
    <name type="scientific">Novipirellula rosea</name>
    <dbReference type="NCBI Taxonomy" id="1031540"/>
    <lineage>
        <taxon>Bacteria</taxon>
        <taxon>Pseudomonadati</taxon>
        <taxon>Planctomycetota</taxon>
        <taxon>Planctomycetia</taxon>
        <taxon>Pirellulales</taxon>
        <taxon>Pirellulaceae</taxon>
        <taxon>Novipirellula</taxon>
    </lineage>
</organism>
<sequence length="209" mass="23261">MALIDRTTKECHFLAEAKNAHSACLLPDRQIAVASSFGGDQVQFYDRDEKQKPASVVQAISLLGAHGTVWDPDRKCLWALGEKELLALVADAEATPQKPWKVRSRTPLPSNGGHDLSPKHDGKQLFVTTDTQVLMFDCDKLTFDVAEGFGDQLKIKSVDRNSASGRIVFHQATAENWWSDTIRFTDAVPLKLADERLYKIRWDTATPAP</sequence>
<feature type="region of interest" description="Disordered" evidence="1">
    <location>
        <begin position="98"/>
        <end position="121"/>
    </location>
</feature>
<dbReference type="Proteomes" id="UP001500840">
    <property type="component" value="Unassembled WGS sequence"/>
</dbReference>
<name>A0ABP8MG74_9BACT</name>
<protein>
    <submittedName>
        <fullName evidence="2">Uncharacterized protein</fullName>
    </submittedName>
</protein>
<gene>
    <name evidence="2" type="ORF">GCM10023156_13090</name>
</gene>
<dbReference type="InterPro" id="IPR011048">
    <property type="entry name" value="Haem_d1_sf"/>
</dbReference>
<dbReference type="Gene3D" id="2.130.10.10">
    <property type="entry name" value="YVTN repeat-like/Quinoprotein amine dehydrogenase"/>
    <property type="match status" value="1"/>
</dbReference>
<evidence type="ECO:0000313" key="3">
    <source>
        <dbReference type="Proteomes" id="UP001500840"/>
    </source>
</evidence>
<accession>A0ABP8MG74</accession>
<proteinExistence type="predicted"/>